<dbReference type="RefSeq" id="WP_126809509.1">
    <property type="nucleotide sequence ID" value="NZ_NGKA01000014.1"/>
</dbReference>
<dbReference type="InterPro" id="IPR051449">
    <property type="entry name" value="ABC-2_transporter_component"/>
</dbReference>
<keyword evidence="5 6" id="KW-0472">Membrane</keyword>
<sequence length="419" mass="45668">MNKFWVVALETYKRNVKSVTFLVMLLAPLLIIGIGALSGFIGSKMGEADEIAVVSDNEVIRQAFLEQSDLTIVEKFDTEPEAEQALKDDKIGGYLAIAIDEETQKLTGSYIGTSAMGTTDKMMTTQILSSIQMSFISQELGLTGDDLQKLLTPADLSEKTVKVEDGKITEAKGNQLAMMIVSMLVSVAMFMIITLYSQIVAQEVASEKGTRIMEIILSSTKASKHFYGKMMGILMVILTQLIAYVLAFVAAFPLVKNLDIVKDFLKVVPLKDLAKSLLGYNMLFLLLGVMIYTIAAAFSGSLVSKAEDASKAVVPVSYLSMAGYFLTIFLGMNSPNHLLFRISSFIPFLSSYTMPQRIASGGVKDTEVIISLVILAVSVVLLLKLSATLYKSTALVYSDAGMWKTLRQSIGNNHTNKAD</sequence>
<feature type="domain" description="ABC-2 type transporter transmembrane" evidence="7">
    <location>
        <begin position="21"/>
        <end position="386"/>
    </location>
</feature>
<dbReference type="PANTHER" id="PTHR30294:SF29">
    <property type="entry name" value="MULTIDRUG ABC TRANSPORTER PERMEASE YBHS-RELATED"/>
    <property type="match status" value="1"/>
</dbReference>
<reference evidence="8 9" key="1">
    <citation type="submission" date="2017-05" db="EMBL/GenBank/DDBJ databases">
        <title>Vagococcus spp. assemblies.</title>
        <authorList>
            <person name="Gulvik C.A."/>
        </authorList>
    </citation>
    <scope>NUCLEOTIDE SEQUENCE [LARGE SCALE GENOMIC DNA]</scope>
    <source>
        <strain evidence="8 9">CCUG 51432</strain>
    </source>
</reference>
<feature type="transmembrane region" description="Helical" evidence="6">
    <location>
        <begin position="176"/>
        <end position="196"/>
    </location>
</feature>
<evidence type="ECO:0000256" key="4">
    <source>
        <dbReference type="ARBA" id="ARBA00022989"/>
    </source>
</evidence>
<evidence type="ECO:0000256" key="1">
    <source>
        <dbReference type="ARBA" id="ARBA00004651"/>
    </source>
</evidence>
<gene>
    <name evidence="8" type="ORF">CBF29_09570</name>
</gene>
<comment type="caution">
    <text evidence="8">The sequence shown here is derived from an EMBL/GenBank/DDBJ whole genome shotgun (WGS) entry which is preliminary data.</text>
</comment>
<evidence type="ECO:0000256" key="5">
    <source>
        <dbReference type="ARBA" id="ARBA00023136"/>
    </source>
</evidence>
<evidence type="ECO:0000313" key="8">
    <source>
        <dbReference type="EMBL" id="RSU10531.1"/>
    </source>
</evidence>
<dbReference type="GO" id="GO:0140359">
    <property type="term" value="F:ABC-type transporter activity"/>
    <property type="evidence" value="ECO:0007669"/>
    <property type="project" value="InterPro"/>
</dbReference>
<dbReference type="OrthoDB" id="9768837at2"/>
<dbReference type="Proteomes" id="UP000287605">
    <property type="component" value="Unassembled WGS sequence"/>
</dbReference>
<evidence type="ECO:0000256" key="3">
    <source>
        <dbReference type="ARBA" id="ARBA00022692"/>
    </source>
</evidence>
<evidence type="ECO:0000259" key="7">
    <source>
        <dbReference type="Pfam" id="PF12698"/>
    </source>
</evidence>
<evidence type="ECO:0000313" key="9">
    <source>
        <dbReference type="Proteomes" id="UP000287605"/>
    </source>
</evidence>
<dbReference type="Pfam" id="PF12698">
    <property type="entry name" value="ABC2_membrane_3"/>
    <property type="match status" value="1"/>
</dbReference>
<comment type="subcellular location">
    <subcellularLocation>
        <location evidence="1">Cell membrane</location>
        <topology evidence="1">Multi-pass membrane protein</topology>
    </subcellularLocation>
</comment>
<accession>A0A430AQX4</accession>
<evidence type="ECO:0000256" key="2">
    <source>
        <dbReference type="ARBA" id="ARBA00022475"/>
    </source>
</evidence>
<feature type="transmembrane region" description="Helical" evidence="6">
    <location>
        <begin position="366"/>
        <end position="383"/>
    </location>
</feature>
<feature type="transmembrane region" description="Helical" evidence="6">
    <location>
        <begin position="233"/>
        <end position="255"/>
    </location>
</feature>
<feature type="transmembrane region" description="Helical" evidence="6">
    <location>
        <begin position="276"/>
        <end position="300"/>
    </location>
</feature>
<name>A0A430AQX4_9ENTE</name>
<dbReference type="PANTHER" id="PTHR30294">
    <property type="entry name" value="MEMBRANE COMPONENT OF ABC TRANSPORTER YHHJ-RELATED"/>
    <property type="match status" value="1"/>
</dbReference>
<dbReference type="GO" id="GO:0005886">
    <property type="term" value="C:plasma membrane"/>
    <property type="evidence" value="ECO:0007669"/>
    <property type="project" value="UniProtKB-SubCell"/>
</dbReference>
<feature type="transmembrane region" description="Helical" evidence="6">
    <location>
        <begin position="20"/>
        <end position="41"/>
    </location>
</feature>
<keyword evidence="9" id="KW-1185">Reference proteome</keyword>
<keyword evidence="4 6" id="KW-1133">Transmembrane helix</keyword>
<dbReference type="AlphaFoldDB" id="A0A430AQX4"/>
<keyword evidence="3 6" id="KW-0812">Transmembrane</keyword>
<dbReference type="EMBL" id="NGKA01000014">
    <property type="protein sequence ID" value="RSU10531.1"/>
    <property type="molecule type" value="Genomic_DNA"/>
</dbReference>
<dbReference type="InterPro" id="IPR013525">
    <property type="entry name" value="ABC2_TM"/>
</dbReference>
<feature type="transmembrane region" description="Helical" evidence="6">
    <location>
        <begin position="312"/>
        <end position="331"/>
    </location>
</feature>
<proteinExistence type="predicted"/>
<protein>
    <recommendedName>
        <fullName evidence="7">ABC-2 type transporter transmembrane domain-containing protein</fullName>
    </recommendedName>
</protein>
<evidence type="ECO:0000256" key="6">
    <source>
        <dbReference type="SAM" id="Phobius"/>
    </source>
</evidence>
<organism evidence="8 9">
    <name type="scientific">Vagococcus elongatus</name>
    <dbReference type="NCBI Taxonomy" id="180344"/>
    <lineage>
        <taxon>Bacteria</taxon>
        <taxon>Bacillati</taxon>
        <taxon>Bacillota</taxon>
        <taxon>Bacilli</taxon>
        <taxon>Lactobacillales</taxon>
        <taxon>Enterococcaceae</taxon>
        <taxon>Vagococcus</taxon>
    </lineage>
</organism>
<keyword evidence="2" id="KW-1003">Cell membrane</keyword>